<accession>A0A813IZ75</accession>
<evidence type="ECO:0000313" key="2">
    <source>
        <dbReference type="EMBL" id="CAE8660003.1"/>
    </source>
</evidence>
<dbReference type="AlphaFoldDB" id="A0A813IZ75"/>
<dbReference type="Gene3D" id="3.40.50.300">
    <property type="entry name" value="P-loop containing nucleotide triphosphate hydrolases"/>
    <property type="match status" value="1"/>
</dbReference>
<dbReference type="SUPFAM" id="SSF52540">
    <property type="entry name" value="P-loop containing nucleoside triphosphate hydrolases"/>
    <property type="match status" value="1"/>
</dbReference>
<dbReference type="InterPro" id="IPR026302">
    <property type="entry name" value="NEDD4-bd_p2"/>
</dbReference>
<gene>
    <name evidence="2" type="ORF">PGLA2088_LOCUS13981</name>
</gene>
<dbReference type="PANTHER" id="PTHR13308">
    <property type="entry name" value="NEDD4-BINDING PROTEIN 2-LIKE 1"/>
    <property type="match status" value="1"/>
</dbReference>
<dbReference type="Pfam" id="PF13671">
    <property type="entry name" value="AAA_33"/>
    <property type="match status" value="1"/>
</dbReference>
<comment type="caution">
    <text evidence="2">The sequence shown here is derived from an EMBL/GenBank/DDBJ whole genome shotgun (WGS) entry which is preliminary data.</text>
</comment>
<evidence type="ECO:0000313" key="3">
    <source>
        <dbReference type="Proteomes" id="UP000626109"/>
    </source>
</evidence>
<feature type="compositionally biased region" description="Polar residues" evidence="1">
    <location>
        <begin position="40"/>
        <end position="56"/>
    </location>
</feature>
<dbReference type="PANTHER" id="PTHR13308:SF40">
    <property type="entry name" value="NEDD4-BINDING PROTEIN 2-LIKE 1"/>
    <property type="match status" value="1"/>
</dbReference>
<dbReference type="Proteomes" id="UP000626109">
    <property type="component" value="Unassembled WGS sequence"/>
</dbReference>
<name>A0A813IZ75_POLGL</name>
<evidence type="ECO:0000256" key="1">
    <source>
        <dbReference type="SAM" id="MobiDB-lite"/>
    </source>
</evidence>
<evidence type="ECO:0008006" key="4">
    <source>
        <dbReference type="Google" id="ProtNLM"/>
    </source>
</evidence>
<feature type="region of interest" description="Disordered" evidence="1">
    <location>
        <begin position="23"/>
        <end position="56"/>
    </location>
</feature>
<proteinExistence type="predicted"/>
<dbReference type="EMBL" id="CAJNNW010016933">
    <property type="protein sequence ID" value="CAE8660003.1"/>
    <property type="molecule type" value="Genomic_DNA"/>
</dbReference>
<sequence length="512" mass="56420">MRLRLWRWPVVLLCRRRRGQTEPIQSEAEPCQVSKKESLRSTQPPVRSGKTQELLGTSSPDLHALVRLVFGKGSGEPKAPVHKEAFQTYVEGKLRGDSPAVVLPRTLIILRGPPGLGKSTYAAKVLCSQLAEVPVHVRLAHVCSTDDFFTQIGADGKERYRFSAGKLGDFHGKNQERMKLSLSLGLAPLFLDNTSMAWWEMAPYVRAAEAAGYDVQFVEPWELHPEWNKLSFLRARNLSRPSTGKSIDDATLQSMLKRFEPLPPRATLQQVRLAVDVKPDYCGIDVTPSRAGQQLGTLWSLLSKCCGRVPGLSGPFKASDYKEPIQLHVTTFHHSDPDFSGLALVESLLQEGRQAQVTVEALAFVRGLLVSAVVARVDPDTAMTEGKRAHITLGTCLPCKPASSNDLLEAIFPDAGTNNTTNNNSTLPGCARDGLWRFPGLDLEQCWPRLGAGVLRRKTVWKVVFLICCGSRSRSIVRVLNCFLFNGLFELGGCPYCLFACLFVMAGCSANF</sequence>
<reference evidence="2" key="1">
    <citation type="submission" date="2021-02" db="EMBL/GenBank/DDBJ databases">
        <authorList>
            <person name="Dougan E. K."/>
            <person name="Rhodes N."/>
            <person name="Thang M."/>
            <person name="Chan C."/>
        </authorList>
    </citation>
    <scope>NUCLEOTIDE SEQUENCE</scope>
</reference>
<dbReference type="InterPro" id="IPR027417">
    <property type="entry name" value="P-loop_NTPase"/>
</dbReference>
<organism evidence="2 3">
    <name type="scientific">Polarella glacialis</name>
    <name type="common">Dinoflagellate</name>
    <dbReference type="NCBI Taxonomy" id="89957"/>
    <lineage>
        <taxon>Eukaryota</taxon>
        <taxon>Sar</taxon>
        <taxon>Alveolata</taxon>
        <taxon>Dinophyceae</taxon>
        <taxon>Suessiales</taxon>
        <taxon>Suessiaceae</taxon>
        <taxon>Polarella</taxon>
    </lineage>
</organism>
<protein>
    <recommendedName>
        <fullName evidence="4">2',3'-cyclic-nucleotide 3'-phosphodiesterase</fullName>
    </recommendedName>
</protein>